<sequence>MPGLSRTLGIFGAFVAVVGAAFYPIYFRPLLLPEEYKKEQSMNRAGIVQEDIQPGG</sequence>
<dbReference type="GO" id="GO:0033617">
    <property type="term" value="P:mitochondrial respiratory chain complex IV assembly"/>
    <property type="evidence" value="ECO:0007669"/>
    <property type="project" value="InterPro"/>
</dbReference>
<dbReference type="PANTHER" id="PTHR34923:SF1">
    <property type="entry name" value="SMALL INTEGRAL MEMBRANE PROTEIN 20"/>
    <property type="match status" value="1"/>
</dbReference>
<evidence type="ECO:0000313" key="3">
    <source>
        <dbReference type="Proteomes" id="UP000589495"/>
    </source>
</evidence>
<dbReference type="Proteomes" id="UP000589495">
    <property type="component" value="Unassembled WGS sequence"/>
</dbReference>
<keyword evidence="1" id="KW-0472">Membrane</keyword>
<feature type="transmembrane region" description="Helical" evidence="1">
    <location>
        <begin position="7"/>
        <end position="26"/>
    </location>
</feature>
<feature type="non-terminal residue" evidence="2">
    <location>
        <position position="56"/>
    </location>
</feature>
<evidence type="ECO:0000313" key="2">
    <source>
        <dbReference type="EMBL" id="NWT18702.1"/>
    </source>
</evidence>
<dbReference type="PANTHER" id="PTHR34923">
    <property type="entry name" value="SMALL INTEGRAL MEMBRANE PROTEIN 20"/>
    <property type="match status" value="1"/>
</dbReference>
<dbReference type="EMBL" id="VZRF01012756">
    <property type="protein sequence ID" value="NWT18702.1"/>
    <property type="molecule type" value="Genomic_DNA"/>
</dbReference>
<keyword evidence="3" id="KW-1185">Reference proteome</keyword>
<dbReference type="InterPro" id="IPR027917">
    <property type="entry name" value="MITRAC7/Phoenixin"/>
</dbReference>
<reference evidence="2 3" key="1">
    <citation type="submission" date="2019-09" db="EMBL/GenBank/DDBJ databases">
        <title>Bird 10,000 Genomes (B10K) Project - Family phase.</title>
        <authorList>
            <person name="Zhang G."/>
        </authorList>
    </citation>
    <scope>NUCLEOTIDE SEQUENCE [LARGE SCALE GENOMIC DNA]</scope>
    <source>
        <strain evidence="2">B10K-DU-001-22</strain>
        <tissue evidence="2">Muscle</tissue>
    </source>
</reference>
<dbReference type="Pfam" id="PF15061">
    <property type="entry name" value="MITRAC7_Phoenixin"/>
    <property type="match status" value="1"/>
</dbReference>
<feature type="non-terminal residue" evidence="2">
    <location>
        <position position="1"/>
    </location>
</feature>
<name>A0A7K5LK75_VIRAL</name>
<accession>A0A7K5LK75</accession>
<dbReference type="AlphaFoldDB" id="A0A7K5LK75"/>
<gene>
    <name evidence="2" type="primary">Smim20</name>
    <name evidence="2" type="ORF">VIRALT_R06793</name>
</gene>
<evidence type="ECO:0000256" key="1">
    <source>
        <dbReference type="SAM" id="Phobius"/>
    </source>
</evidence>
<comment type="caution">
    <text evidence="2">The sequence shown here is derived from an EMBL/GenBank/DDBJ whole genome shotgun (WGS) entry which is preliminary data.</text>
</comment>
<dbReference type="GO" id="GO:0005743">
    <property type="term" value="C:mitochondrial inner membrane"/>
    <property type="evidence" value="ECO:0007669"/>
    <property type="project" value="TreeGrafter"/>
</dbReference>
<keyword evidence="1" id="KW-0812">Transmembrane</keyword>
<protein>
    <submittedName>
        <fullName evidence="2">SIM20 protein</fullName>
    </submittedName>
</protein>
<organism evidence="2 3">
    <name type="scientific">Vireo altiloquus</name>
    <name type="common">Black-whiskered vireo</name>
    <name type="synonym">Muscicapa altiloqua</name>
    <dbReference type="NCBI Taxonomy" id="34956"/>
    <lineage>
        <taxon>Eukaryota</taxon>
        <taxon>Metazoa</taxon>
        <taxon>Chordata</taxon>
        <taxon>Craniata</taxon>
        <taxon>Vertebrata</taxon>
        <taxon>Euteleostomi</taxon>
        <taxon>Archelosauria</taxon>
        <taxon>Archosauria</taxon>
        <taxon>Dinosauria</taxon>
        <taxon>Saurischia</taxon>
        <taxon>Theropoda</taxon>
        <taxon>Coelurosauria</taxon>
        <taxon>Aves</taxon>
        <taxon>Neognathae</taxon>
        <taxon>Neoaves</taxon>
        <taxon>Telluraves</taxon>
        <taxon>Australaves</taxon>
        <taxon>Passeriformes</taxon>
        <taxon>Corvoidea</taxon>
        <taxon>Vireonidae</taxon>
        <taxon>Vireoninae</taxon>
        <taxon>Vireo</taxon>
    </lineage>
</organism>
<proteinExistence type="predicted"/>
<keyword evidence="1" id="KW-1133">Transmembrane helix</keyword>